<comment type="similarity">
    <text evidence="2">Belongs to the PAF1 family.</text>
</comment>
<reference evidence="6" key="2">
    <citation type="submission" date="2015-01" db="EMBL/GenBank/DDBJ databases">
        <title>Evolutionary Origins and Diversification of the Mycorrhizal Mutualists.</title>
        <authorList>
            <consortium name="DOE Joint Genome Institute"/>
            <consortium name="Mycorrhizal Genomics Consortium"/>
            <person name="Kohler A."/>
            <person name="Kuo A."/>
            <person name="Nagy L.G."/>
            <person name="Floudas D."/>
            <person name="Copeland A."/>
            <person name="Barry K.W."/>
            <person name="Cichocki N."/>
            <person name="Veneault-Fourrey C."/>
            <person name="LaButti K."/>
            <person name="Lindquist E.A."/>
            <person name="Lipzen A."/>
            <person name="Lundell T."/>
            <person name="Morin E."/>
            <person name="Murat C."/>
            <person name="Riley R."/>
            <person name="Ohm R."/>
            <person name="Sun H."/>
            <person name="Tunlid A."/>
            <person name="Henrissat B."/>
            <person name="Grigoriev I.V."/>
            <person name="Hibbett D.S."/>
            <person name="Martin F."/>
        </authorList>
    </citation>
    <scope>NUCLEOTIDE SEQUENCE [LARGE SCALE GENOMIC DNA]</scope>
    <source>
        <strain evidence="6">MUT 4182</strain>
    </source>
</reference>
<proteinExistence type="inferred from homology"/>
<dbReference type="HOGENOM" id="CLU_021991_3_0_1"/>
<dbReference type="Proteomes" id="UP000054248">
    <property type="component" value="Unassembled WGS sequence"/>
</dbReference>
<reference evidence="5 6" key="1">
    <citation type="submission" date="2014-04" db="EMBL/GenBank/DDBJ databases">
        <authorList>
            <consortium name="DOE Joint Genome Institute"/>
            <person name="Kuo A."/>
            <person name="Girlanda M."/>
            <person name="Perotto S."/>
            <person name="Kohler A."/>
            <person name="Nagy L.G."/>
            <person name="Floudas D."/>
            <person name="Copeland A."/>
            <person name="Barry K.W."/>
            <person name="Cichocki N."/>
            <person name="Veneault-Fourrey C."/>
            <person name="LaButti K."/>
            <person name="Lindquist E.A."/>
            <person name="Lipzen A."/>
            <person name="Lundell T."/>
            <person name="Morin E."/>
            <person name="Murat C."/>
            <person name="Sun H."/>
            <person name="Tunlid A."/>
            <person name="Henrissat B."/>
            <person name="Grigoriev I.V."/>
            <person name="Hibbett D.S."/>
            <person name="Martin F."/>
            <person name="Nordberg H.P."/>
            <person name="Cantor M.N."/>
            <person name="Hua S.X."/>
        </authorList>
    </citation>
    <scope>NUCLEOTIDE SEQUENCE [LARGE SCALE GENOMIC DNA]</scope>
    <source>
        <strain evidence="5 6">MUT 4182</strain>
    </source>
</reference>
<feature type="compositionally biased region" description="Basic and acidic residues" evidence="4">
    <location>
        <begin position="371"/>
        <end position="391"/>
    </location>
</feature>
<dbReference type="GO" id="GO:0006368">
    <property type="term" value="P:transcription elongation by RNA polymerase II"/>
    <property type="evidence" value="ECO:0007669"/>
    <property type="project" value="InterPro"/>
</dbReference>
<dbReference type="PANTHER" id="PTHR23188">
    <property type="entry name" value="RNA POLYMERASE II-ASSOCIATED FACTOR 1 HOMOLOG"/>
    <property type="match status" value="1"/>
</dbReference>
<evidence type="ECO:0000256" key="4">
    <source>
        <dbReference type="SAM" id="MobiDB-lite"/>
    </source>
</evidence>
<dbReference type="GO" id="GO:0000993">
    <property type="term" value="F:RNA polymerase II complex binding"/>
    <property type="evidence" value="ECO:0007669"/>
    <property type="project" value="TreeGrafter"/>
</dbReference>
<evidence type="ECO:0000256" key="2">
    <source>
        <dbReference type="ARBA" id="ARBA00007560"/>
    </source>
</evidence>
<name>A0A0C3PUF4_9AGAM</name>
<comment type="subcellular location">
    <subcellularLocation>
        <location evidence="1">Nucleus</location>
    </subcellularLocation>
</comment>
<dbReference type="PANTHER" id="PTHR23188:SF12">
    <property type="entry name" value="RNA POLYMERASE II-ASSOCIATED FACTOR 1 HOMOLOG"/>
    <property type="match status" value="1"/>
</dbReference>
<sequence>MSSKSQLDLLVRVRYVNPLPPPPYPPKLLNIPTDPKRFARAEFTQAMSNDTPLPMVVDAEMGMPLDLSQFDALWDGSSTTADPLNVENPPPIDPRDLFMLEGVSGAPSAGSANGINVSWLRKTEYISRETGSSRHIASAHDIKPVLDIPIDTSIPAQIISIEQTFPPSDQETIDLTKIKHPTKPDVTAVEAYEFLPDSDLWANMYDVFRFAERPGERPLDQPDPRLECAILRPQESDGEHFLSYYLPKEDGEAEEYKMRRREGDNDMEEKPTIPFHWVRDYETSRVEQDIPNEVLLVLDDLDENTQSGRMSTHEFKGAYYMNISRKITLKKRRVNKYDAPLADKIDIFQISHAPFTSEEEAERSETLGMVHDPEWLAKGKEAQEAKEKAEADIFGNGTDADGEGDEDMPPAPRTNGVPQDNMDED</sequence>
<organism evidence="5 6">
    <name type="scientific">Tulasnella calospora MUT 4182</name>
    <dbReference type="NCBI Taxonomy" id="1051891"/>
    <lineage>
        <taxon>Eukaryota</taxon>
        <taxon>Fungi</taxon>
        <taxon>Dikarya</taxon>
        <taxon>Basidiomycota</taxon>
        <taxon>Agaricomycotina</taxon>
        <taxon>Agaricomycetes</taxon>
        <taxon>Cantharellales</taxon>
        <taxon>Tulasnellaceae</taxon>
        <taxon>Tulasnella</taxon>
    </lineage>
</organism>
<dbReference type="GO" id="GO:0016593">
    <property type="term" value="C:Cdc73/Paf1 complex"/>
    <property type="evidence" value="ECO:0007669"/>
    <property type="project" value="InterPro"/>
</dbReference>
<dbReference type="STRING" id="1051891.A0A0C3PUF4"/>
<dbReference type="EMBL" id="KN823281">
    <property type="protein sequence ID" value="KIO18500.1"/>
    <property type="molecule type" value="Genomic_DNA"/>
</dbReference>
<dbReference type="InterPro" id="IPR007133">
    <property type="entry name" value="RNA_pol_II-assoc_Paf1"/>
</dbReference>
<evidence type="ECO:0000256" key="1">
    <source>
        <dbReference type="ARBA" id="ARBA00004123"/>
    </source>
</evidence>
<dbReference type="OrthoDB" id="10260285at2759"/>
<evidence type="ECO:0000256" key="3">
    <source>
        <dbReference type="ARBA" id="ARBA00023242"/>
    </source>
</evidence>
<dbReference type="Pfam" id="PF03985">
    <property type="entry name" value="Paf1"/>
    <property type="match status" value="1"/>
</dbReference>
<accession>A0A0C3PUF4</accession>
<dbReference type="AlphaFoldDB" id="A0A0C3PUF4"/>
<evidence type="ECO:0000313" key="5">
    <source>
        <dbReference type="EMBL" id="KIO18500.1"/>
    </source>
</evidence>
<gene>
    <name evidence="5" type="ORF">M407DRAFT_31826</name>
</gene>
<dbReference type="GO" id="GO:0003682">
    <property type="term" value="F:chromatin binding"/>
    <property type="evidence" value="ECO:0007669"/>
    <property type="project" value="TreeGrafter"/>
</dbReference>
<keyword evidence="3" id="KW-0539">Nucleus</keyword>
<evidence type="ECO:0000313" key="6">
    <source>
        <dbReference type="Proteomes" id="UP000054248"/>
    </source>
</evidence>
<protein>
    <recommendedName>
        <fullName evidence="7">RNA polymerase II-associated protein</fullName>
    </recommendedName>
</protein>
<evidence type="ECO:0008006" key="7">
    <source>
        <dbReference type="Google" id="ProtNLM"/>
    </source>
</evidence>
<keyword evidence="6" id="KW-1185">Reference proteome</keyword>
<feature type="region of interest" description="Disordered" evidence="4">
    <location>
        <begin position="356"/>
        <end position="425"/>
    </location>
</feature>